<accession>A0A841BZH1</accession>
<proteinExistence type="predicted"/>
<dbReference type="AlphaFoldDB" id="A0A841BZH1"/>
<sequence>MSEFPVSGPITAEIRIGDGRVEILAEPRQTATVTIEAMEQTDQSREAAARTTVEMRGDRLVVHTPDRGTGWWKRRGAPVRLVIAVPAESSVELKLASADAVCEGAYRSVTAHIASGDIVVDRASGDVNVHTASGDVRANQVGGELKIHSASGDSEVGSVDGAVQVHSASGHVEIKRASANVKATTASGDIRVGEVRRGLVKINSASGDLSVGVAPGTGVWLDVNAMSGRARSDLDSGSASATSSAAELSLHLRTMSGDVHVHRAVA</sequence>
<dbReference type="InterPro" id="IPR025164">
    <property type="entry name" value="Toastrack_DUF4097"/>
</dbReference>
<keyword evidence="3" id="KW-1185">Reference proteome</keyword>
<dbReference type="Pfam" id="PF13349">
    <property type="entry name" value="DUF4097"/>
    <property type="match status" value="1"/>
</dbReference>
<name>A0A841BZH1_9ACTN</name>
<evidence type="ECO:0000313" key="2">
    <source>
        <dbReference type="EMBL" id="MBB5872303.1"/>
    </source>
</evidence>
<reference evidence="2 3" key="1">
    <citation type="submission" date="2020-08" db="EMBL/GenBank/DDBJ databases">
        <title>Sequencing the genomes of 1000 actinobacteria strains.</title>
        <authorList>
            <person name="Klenk H.-P."/>
        </authorList>
    </citation>
    <scope>NUCLEOTIDE SEQUENCE [LARGE SCALE GENOMIC DNA]</scope>
    <source>
        <strain evidence="2 3">DSM 45362</strain>
    </source>
</reference>
<gene>
    <name evidence="2" type="ORF">F4553_005737</name>
</gene>
<comment type="caution">
    <text evidence="2">The sequence shown here is derived from an EMBL/GenBank/DDBJ whole genome shotgun (WGS) entry which is preliminary data.</text>
</comment>
<evidence type="ECO:0000313" key="3">
    <source>
        <dbReference type="Proteomes" id="UP000587527"/>
    </source>
</evidence>
<feature type="domain" description="DUF4097" evidence="1">
    <location>
        <begin position="21"/>
        <end position="261"/>
    </location>
</feature>
<dbReference type="Proteomes" id="UP000587527">
    <property type="component" value="Unassembled WGS sequence"/>
</dbReference>
<dbReference type="RefSeq" id="WP_184841777.1">
    <property type="nucleotide sequence ID" value="NZ_JACHMN010000003.1"/>
</dbReference>
<protein>
    <recommendedName>
        <fullName evidence="1">DUF4097 domain-containing protein</fullName>
    </recommendedName>
</protein>
<organism evidence="2 3">
    <name type="scientific">Allocatelliglobosispora scoriae</name>
    <dbReference type="NCBI Taxonomy" id="643052"/>
    <lineage>
        <taxon>Bacteria</taxon>
        <taxon>Bacillati</taxon>
        <taxon>Actinomycetota</taxon>
        <taxon>Actinomycetes</taxon>
        <taxon>Micromonosporales</taxon>
        <taxon>Micromonosporaceae</taxon>
        <taxon>Allocatelliglobosispora</taxon>
    </lineage>
</organism>
<evidence type="ECO:0000259" key="1">
    <source>
        <dbReference type="Pfam" id="PF13349"/>
    </source>
</evidence>
<dbReference type="EMBL" id="JACHMN010000003">
    <property type="protein sequence ID" value="MBB5872303.1"/>
    <property type="molecule type" value="Genomic_DNA"/>
</dbReference>